<dbReference type="SUPFAM" id="SSF46894">
    <property type="entry name" value="C-terminal effector domain of the bipartite response regulators"/>
    <property type="match status" value="1"/>
</dbReference>
<keyword evidence="2" id="KW-0238">DNA-binding</keyword>
<dbReference type="InterPro" id="IPR036388">
    <property type="entry name" value="WH-like_DNA-bd_sf"/>
</dbReference>
<protein>
    <submittedName>
        <fullName evidence="5">Acetoin dehydrogenase operon transcriptional activator AcoR</fullName>
    </submittedName>
</protein>
<evidence type="ECO:0000256" key="3">
    <source>
        <dbReference type="ARBA" id="ARBA00023163"/>
    </source>
</evidence>
<dbReference type="GO" id="GO:0000160">
    <property type="term" value="P:phosphorelay signal transduction system"/>
    <property type="evidence" value="ECO:0007669"/>
    <property type="project" value="InterPro"/>
</dbReference>
<gene>
    <name evidence="5" type="primary">acoR_1</name>
    <name evidence="5" type="ORF">DTO96_101164</name>
</gene>
<dbReference type="Gene3D" id="3.30.450.40">
    <property type="match status" value="1"/>
</dbReference>
<dbReference type="EMBL" id="CP031124">
    <property type="protein sequence ID" value="AXF85433.1"/>
    <property type="molecule type" value="Genomic_DNA"/>
</dbReference>
<dbReference type="GO" id="GO:0003677">
    <property type="term" value="F:DNA binding"/>
    <property type="evidence" value="ECO:0007669"/>
    <property type="project" value="UniProtKB-KW"/>
</dbReference>
<dbReference type="InterPro" id="IPR003018">
    <property type="entry name" value="GAF"/>
</dbReference>
<evidence type="ECO:0000256" key="1">
    <source>
        <dbReference type="ARBA" id="ARBA00023015"/>
    </source>
</evidence>
<dbReference type="GO" id="GO:0006355">
    <property type="term" value="P:regulation of DNA-templated transcription"/>
    <property type="evidence" value="ECO:0007669"/>
    <property type="project" value="InterPro"/>
</dbReference>
<dbReference type="InterPro" id="IPR029016">
    <property type="entry name" value="GAF-like_dom_sf"/>
</dbReference>
<keyword evidence="3" id="KW-0804">Transcription</keyword>
<reference evidence="6" key="1">
    <citation type="submission" date="2018-07" db="EMBL/GenBank/DDBJ databases">
        <authorList>
            <person name="Kim H."/>
        </authorList>
    </citation>
    <scope>NUCLEOTIDE SEQUENCE [LARGE SCALE GENOMIC DNA]</scope>
    <source>
        <strain evidence="6">F02</strain>
    </source>
</reference>
<keyword evidence="6" id="KW-1185">Reference proteome</keyword>
<dbReference type="AlphaFoldDB" id="A0A345DAP5"/>
<accession>A0A345DAP5</accession>
<keyword evidence="1" id="KW-0805">Transcription regulation</keyword>
<proteinExistence type="predicted"/>
<dbReference type="SMART" id="SM00862">
    <property type="entry name" value="Trans_reg_C"/>
    <property type="match status" value="1"/>
</dbReference>
<feature type="domain" description="OmpR/PhoB-type" evidence="4">
    <location>
        <begin position="228"/>
        <end position="293"/>
    </location>
</feature>
<dbReference type="Proteomes" id="UP000252182">
    <property type="component" value="Chromosome"/>
</dbReference>
<organism evidence="5 6">
    <name type="scientific">Ephemeroptericola cinctiostellae</name>
    <dbReference type="NCBI Taxonomy" id="2268024"/>
    <lineage>
        <taxon>Bacteria</taxon>
        <taxon>Pseudomonadati</taxon>
        <taxon>Pseudomonadota</taxon>
        <taxon>Betaproteobacteria</taxon>
        <taxon>Burkholderiales</taxon>
        <taxon>Burkholderiaceae</taxon>
        <taxon>Ephemeroptericola</taxon>
    </lineage>
</organism>
<dbReference type="OrthoDB" id="9761705at2"/>
<name>A0A345DAP5_9BURK</name>
<dbReference type="Pfam" id="PF01590">
    <property type="entry name" value="GAF"/>
    <property type="match status" value="1"/>
</dbReference>
<dbReference type="InterPro" id="IPR016032">
    <property type="entry name" value="Sig_transdc_resp-reg_C-effctor"/>
</dbReference>
<dbReference type="Gene3D" id="1.10.10.10">
    <property type="entry name" value="Winged helix-like DNA-binding domain superfamily/Winged helix DNA-binding domain"/>
    <property type="match status" value="1"/>
</dbReference>
<dbReference type="KEGG" id="hyf:DTO96_101164"/>
<evidence type="ECO:0000259" key="4">
    <source>
        <dbReference type="SMART" id="SM00862"/>
    </source>
</evidence>
<evidence type="ECO:0000313" key="6">
    <source>
        <dbReference type="Proteomes" id="UP000252182"/>
    </source>
</evidence>
<dbReference type="InterPro" id="IPR001867">
    <property type="entry name" value="OmpR/PhoB-type_DNA-bd"/>
</dbReference>
<sequence>MERAALTRYRQRLESAHQVFTQGQRSLALPQRVYDSWQRSSASVSTHIHAAPLLDQLYTRTIWQESVIARHGQGILNQLSSIALENRLIVALSDAQGHILWTDSGRAMRDRAEKINFSAGGLWHERAVGTNALSEVLTHHRPQAVFAGEHYADIVHDWSCAAAPIIDPRNQHVVGVLDFSTTWRQHSGLTLAAVQNFAQSLSQLIGTFAQPQLILNVCQPHAAAYWDHKPLACSPRQMEILTLLALHPQGLSLSELHSKLYGDHRVSTTTLKSEISHIRSLLGSTLHNKPYRLGSPIGTDHSGLIQSIESGDSAAVLRDYRGVFLPNTDSPELLNWQNFIEAGVERAIHTCQDNSILSHFFQRHHHRSAAERLLLLTPMHSNQHELIRLWLRNNQH</sequence>
<evidence type="ECO:0000313" key="5">
    <source>
        <dbReference type="EMBL" id="AXF85433.1"/>
    </source>
</evidence>
<evidence type="ECO:0000256" key="2">
    <source>
        <dbReference type="ARBA" id="ARBA00023125"/>
    </source>
</evidence>
<dbReference type="RefSeq" id="WP_157964343.1">
    <property type="nucleotide sequence ID" value="NZ_CP031124.1"/>
</dbReference>